<feature type="region of interest" description="Disordered" evidence="1">
    <location>
        <begin position="104"/>
        <end position="169"/>
    </location>
</feature>
<proteinExistence type="predicted"/>
<reference evidence="2 3" key="1">
    <citation type="journal article" date="2024" name="G3 (Bethesda)">
        <title>Genome assembly of Hibiscus sabdariffa L. provides insights into metabolisms of medicinal natural products.</title>
        <authorList>
            <person name="Kim T."/>
        </authorList>
    </citation>
    <scope>NUCLEOTIDE SEQUENCE [LARGE SCALE GENOMIC DNA]</scope>
    <source>
        <strain evidence="2">TK-2024</strain>
        <tissue evidence="2">Old leaves</tissue>
    </source>
</reference>
<dbReference type="Proteomes" id="UP001396334">
    <property type="component" value="Unassembled WGS sequence"/>
</dbReference>
<accession>A0ABR1ZTR4</accession>
<name>A0ABR1ZTR4_9ROSI</name>
<organism evidence="2 3">
    <name type="scientific">Hibiscus sabdariffa</name>
    <name type="common">roselle</name>
    <dbReference type="NCBI Taxonomy" id="183260"/>
    <lineage>
        <taxon>Eukaryota</taxon>
        <taxon>Viridiplantae</taxon>
        <taxon>Streptophyta</taxon>
        <taxon>Embryophyta</taxon>
        <taxon>Tracheophyta</taxon>
        <taxon>Spermatophyta</taxon>
        <taxon>Magnoliopsida</taxon>
        <taxon>eudicotyledons</taxon>
        <taxon>Gunneridae</taxon>
        <taxon>Pentapetalae</taxon>
        <taxon>rosids</taxon>
        <taxon>malvids</taxon>
        <taxon>Malvales</taxon>
        <taxon>Malvaceae</taxon>
        <taxon>Malvoideae</taxon>
        <taxon>Hibiscus</taxon>
    </lineage>
</organism>
<gene>
    <name evidence="2" type="ORF">V6N11_019555</name>
</gene>
<evidence type="ECO:0000313" key="3">
    <source>
        <dbReference type="Proteomes" id="UP001396334"/>
    </source>
</evidence>
<sequence length="169" mass="18444">MGHGVSVSAPMETLLWHDVEEMLSGTVKGRKIWVVKNGSEAIVPENNITNEVTGNIIPEDISELNTTDLEQSNDITMHNRKVSVQGESSFVEVSSVVLVEPQARPENGEEFPPLPTSSLKQKGKGKGVKHDKKDQSKVGFAGSKNRFEILNGSETETVMDAQNVPEGFQ</sequence>
<evidence type="ECO:0000313" key="2">
    <source>
        <dbReference type="EMBL" id="KAK8483827.1"/>
    </source>
</evidence>
<keyword evidence="3" id="KW-1185">Reference proteome</keyword>
<protein>
    <submittedName>
        <fullName evidence="2">Uncharacterized protein</fullName>
    </submittedName>
</protein>
<evidence type="ECO:0000256" key="1">
    <source>
        <dbReference type="SAM" id="MobiDB-lite"/>
    </source>
</evidence>
<feature type="compositionally biased region" description="Basic residues" evidence="1">
    <location>
        <begin position="121"/>
        <end position="130"/>
    </location>
</feature>
<comment type="caution">
    <text evidence="2">The sequence shown here is derived from an EMBL/GenBank/DDBJ whole genome shotgun (WGS) entry which is preliminary data.</text>
</comment>
<dbReference type="EMBL" id="JBBPBN010000617">
    <property type="protein sequence ID" value="KAK8483827.1"/>
    <property type="molecule type" value="Genomic_DNA"/>
</dbReference>